<dbReference type="Gene3D" id="3.90.550.10">
    <property type="entry name" value="Spore Coat Polysaccharide Biosynthesis Protein SpsA, Chain A"/>
    <property type="match status" value="1"/>
</dbReference>
<dbReference type="Pfam" id="PF00535">
    <property type="entry name" value="Glycos_transf_2"/>
    <property type="match status" value="1"/>
</dbReference>
<sequence length="285" mass="30741">MTETPRPAAEVRPAPPRTRDPIEAARVNDDAVAEFRAAHPEPMAPVVVVIPAYNEGASVAGVVATVPRELGGLPVDVLVVDDGSADDTSARAREAGALVLTLRSNTGQGNAFKAAYRIACEAGARYIATADADGQFDPKELDGLVRMIVEDRADFVTGSRRLGVAHTDDSVRALGVVVFGTLITVLTGVRITDPANGLRVMRAEVAANVDLRQLQYQSSELLINAIARGYRVCEAPVTMHKRKEGASKKGGNLVYGWRFTKVVFSTWWRLRPVARRSLSGRRGLW</sequence>
<dbReference type="PANTHER" id="PTHR48090:SF7">
    <property type="entry name" value="RFBJ PROTEIN"/>
    <property type="match status" value="1"/>
</dbReference>
<feature type="compositionally biased region" description="Low complexity" evidence="2">
    <location>
        <begin position="1"/>
        <end position="12"/>
    </location>
</feature>
<dbReference type="InterPro" id="IPR029044">
    <property type="entry name" value="Nucleotide-diphossugar_trans"/>
</dbReference>
<evidence type="ECO:0000313" key="5">
    <source>
        <dbReference type="Proteomes" id="UP000437736"/>
    </source>
</evidence>
<comment type="similarity">
    <text evidence="1">Belongs to the glycosyltransferase 2 family.</text>
</comment>
<protein>
    <submittedName>
        <fullName evidence="4">Glycosyltransferase</fullName>
    </submittedName>
</protein>
<reference evidence="4 5" key="1">
    <citation type="submission" date="2019-11" db="EMBL/GenBank/DDBJ databases">
        <title>Acidiferrimicrobium australis gen. nov., sp. nov., an acidophilic and obligately heterotrophic, member of the Actinobacteria that catalyses dissimilatory oxido- reduction of iron isolated from metal-rich acidic water in Chile.</title>
        <authorList>
            <person name="Gonzalez D."/>
            <person name="Huber K."/>
            <person name="Hedrich S."/>
            <person name="Rojas-Villalobos C."/>
            <person name="Quatrini R."/>
            <person name="Dinamarca M.A."/>
            <person name="Schwarz A."/>
            <person name="Canales C."/>
            <person name="Nancucheo I."/>
        </authorList>
    </citation>
    <scope>NUCLEOTIDE SEQUENCE [LARGE SCALE GENOMIC DNA]</scope>
    <source>
        <strain evidence="4 5">USS-CCA1</strain>
    </source>
</reference>
<dbReference type="EMBL" id="WJHE01000306">
    <property type="protein sequence ID" value="MST32478.1"/>
    <property type="molecule type" value="Genomic_DNA"/>
</dbReference>
<evidence type="ECO:0000256" key="2">
    <source>
        <dbReference type="SAM" id="MobiDB-lite"/>
    </source>
</evidence>
<accession>A0ABW9QRY7</accession>
<evidence type="ECO:0000256" key="1">
    <source>
        <dbReference type="ARBA" id="ARBA00006739"/>
    </source>
</evidence>
<evidence type="ECO:0000313" key="4">
    <source>
        <dbReference type="EMBL" id="MST32478.1"/>
    </source>
</evidence>
<evidence type="ECO:0000259" key="3">
    <source>
        <dbReference type="Pfam" id="PF00535"/>
    </source>
</evidence>
<organism evidence="4 5">
    <name type="scientific">Acidiferrimicrobium australe</name>
    <dbReference type="NCBI Taxonomy" id="2664430"/>
    <lineage>
        <taxon>Bacteria</taxon>
        <taxon>Bacillati</taxon>
        <taxon>Actinomycetota</taxon>
        <taxon>Acidimicrobiia</taxon>
        <taxon>Acidimicrobiales</taxon>
        <taxon>Acidimicrobiaceae</taxon>
        <taxon>Acidiferrimicrobium</taxon>
    </lineage>
</organism>
<proteinExistence type="inferred from homology"/>
<feature type="domain" description="Glycosyltransferase 2-like" evidence="3">
    <location>
        <begin position="48"/>
        <end position="206"/>
    </location>
</feature>
<dbReference type="CDD" id="cd04179">
    <property type="entry name" value="DPM_DPG-synthase_like"/>
    <property type="match status" value="1"/>
</dbReference>
<feature type="region of interest" description="Disordered" evidence="2">
    <location>
        <begin position="1"/>
        <end position="21"/>
    </location>
</feature>
<dbReference type="InterPro" id="IPR001173">
    <property type="entry name" value="Glyco_trans_2-like"/>
</dbReference>
<dbReference type="SUPFAM" id="SSF53448">
    <property type="entry name" value="Nucleotide-diphospho-sugar transferases"/>
    <property type="match status" value="1"/>
</dbReference>
<name>A0ABW9QRY7_9ACTN</name>
<comment type="caution">
    <text evidence="4">The sequence shown here is derived from an EMBL/GenBank/DDBJ whole genome shotgun (WGS) entry which is preliminary data.</text>
</comment>
<dbReference type="Proteomes" id="UP000437736">
    <property type="component" value="Unassembled WGS sequence"/>
</dbReference>
<dbReference type="InterPro" id="IPR050256">
    <property type="entry name" value="Glycosyltransferase_2"/>
</dbReference>
<gene>
    <name evidence="4" type="ORF">GHK86_07055</name>
</gene>
<keyword evidence="5" id="KW-1185">Reference proteome</keyword>
<dbReference type="PANTHER" id="PTHR48090">
    <property type="entry name" value="UNDECAPRENYL-PHOSPHATE 4-DEOXY-4-FORMAMIDO-L-ARABINOSE TRANSFERASE-RELATED"/>
    <property type="match status" value="1"/>
</dbReference>